<organism evidence="8 9">
    <name type="scientific">Cherax quadricarinatus</name>
    <name type="common">Australian red claw crayfish</name>
    <dbReference type="NCBI Taxonomy" id="27406"/>
    <lineage>
        <taxon>Eukaryota</taxon>
        <taxon>Metazoa</taxon>
        <taxon>Ecdysozoa</taxon>
        <taxon>Arthropoda</taxon>
        <taxon>Crustacea</taxon>
        <taxon>Multicrustacea</taxon>
        <taxon>Malacostraca</taxon>
        <taxon>Eumalacostraca</taxon>
        <taxon>Eucarida</taxon>
        <taxon>Decapoda</taxon>
        <taxon>Pleocyemata</taxon>
        <taxon>Astacidea</taxon>
        <taxon>Parastacoidea</taxon>
        <taxon>Parastacidae</taxon>
        <taxon>Cherax</taxon>
    </lineage>
</organism>
<dbReference type="PRINTS" id="PR00019">
    <property type="entry name" value="LEURICHRPT"/>
</dbReference>
<evidence type="ECO:0000256" key="1">
    <source>
        <dbReference type="ARBA" id="ARBA00022614"/>
    </source>
</evidence>
<dbReference type="AlphaFoldDB" id="A0AAW0XK98"/>
<keyword evidence="5" id="KW-1133">Transmembrane helix</keyword>
<dbReference type="InterPro" id="IPR001611">
    <property type="entry name" value="Leu-rich_rpt"/>
</dbReference>
<evidence type="ECO:0000259" key="7">
    <source>
        <dbReference type="SMART" id="SM00082"/>
    </source>
</evidence>
<feature type="signal peptide" evidence="6">
    <location>
        <begin position="1"/>
        <end position="18"/>
    </location>
</feature>
<keyword evidence="5" id="KW-0812">Transmembrane</keyword>
<comment type="caution">
    <text evidence="8">The sequence shown here is derived from an EMBL/GenBank/DDBJ whole genome shotgun (WGS) entry which is preliminary data.</text>
</comment>
<dbReference type="InterPro" id="IPR032675">
    <property type="entry name" value="LRR_dom_sf"/>
</dbReference>
<feature type="region of interest" description="Disordered" evidence="4">
    <location>
        <begin position="672"/>
        <end position="702"/>
    </location>
</feature>
<dbReference type="SUPFAM" id="SSF52058">
    <property type="entry name" value="L domain-like"/>
    <property type="match status" value="2"/>
</dbReference>
<reference evidence="8 9" key="1">
    <citation type="journal article" date="2024" name="BMC Genomics">
        <title>Genome assembly of redclaw crayfish (Cherax quadricarinatus) provides insights into its immune adaptation and hypoxia tolerance.</title>
        <authorList>
            <person name="Liu Z."/>
            <person name="Zheng J."/>
            <person name="Li H."/>
            <person name="Fang K."/>
            <person name="Wang S."/>
            <person name="He J."/>
            <person name="Zhou D."/>
            <person name="Weng S."/>
            <person name="Chi M."/>
            <person name="Gu Z."/>
            <person name="He J."/>
            <person name="Li F."/>
            <person name="Wang M."/>
        </authorList>
    </citation>
    <scope>NUCLEOTIDE SEQUENCE [LARGE SCALE GENOMIC DNA]</scope>
    <source>
        <strain evidence="8">ZL_2023a</strain>
    </source>
</reference>
<dbReference type="Pfam" id="PF13855">
    <property type="entry name" value="LRR_8"/>
    <property type="match status" value="4"/>
</dbReference>
<evidence type="ECO:0000313" key="9">
    <source>
        <dbReference type="Proteomes" id="UP001445076"/>
    </source>
</evidence>
<proteinExistence type="predicted"/>
<dbReference type="SMART" id="SM00082">
    <property type="entry name" value="LRRCT"/>
    <property type="match status" value="1"/>
</dbReference>
<feature type="domain" description="LRRCT" evidence="7">
    <location>
        <begin position="430"/>
        <end position="490"/>
    </location>
</feature>
<evidence type="ECO:0000256" key="3">
    <source>
        <dbReference type="ARBA" id="ARBA00022737"/>
    </source>
</evidence>
<feature type="chain" id="PRO_5043564660" description="LRRCT domain-containing protein" evidence="6">
    <location>
        <begin position="19"/>
        <end position="702"/>
    </location>
</feature>
<protein>
    <recommendedName>
        <fullName evidence="7">LRRCT domain-containing protein</fullName>
    </recommendedName>
</protein>
<dbReference type="PANTHER" id="PTHR24366">
    <property type="entry name" value="IG(IMMUNOGLOBULIN) AND LRR(LEUCINE RICH REPEAT) DOMAINS"/>
    <property type="match status" value="1"/>
</dbReference>
<keyword evidence="5" id="KW-0472">Membrane</keyword>
<dbReference type="PANTHER" id="PTHR24366:SF96">
    <property type="entry name" value="LEUCINE RICH REPEAT CONTAINING 53"/>
    <property type="match status" value="1"/>
</dbReference>
<feature type="transmembrane region" description="Helical" evidence="5">
    <location>
        <begin position="542"/>
        <end position="567"/>
    </location>
</feature>
<evidence type="ECO:0000313" key="8">
    <source>
        <dbReference type="EMBL" id="KAK8740176.1"/>
    </source>
</evidence>
<keyword evidence="2 6" id="KW-0732">Signal</keyword>
<sequence length="702" mass="78325">MALVLLLLLWSFVATSWACPRECRCSLDERGRRGIRCESGGMRDPLPVMNMGTETELLLISAPPGNPNSFTLGPIFKGLRRLEEVHITYSGIPALGAHSFWGLHRLHVLNLTYNHISALMDTNFRGADALRHLDLSHNRIQSVPSAVFRHVRHLRTLTLASNMIPELVPRIFFGLARLERLDLSHNPLGDLQPERFTDVPELRQLSCAGCHLSSISSTLLQTLPQLRDLDLRNNRLTQVPLGIASTALPHLVTLRLDGNHLSFVEKGAISGSPLTSLHLAHNRISRLEINAFANSSIKHLDLSYNRLSHLEPGALEDTLHQLHEIQLSGNSLHVDQLLTVLPKARQLRRLGLGDMGLTRLPPELLRHSRHLHHLNVSANYLTTFSTEVLFNAPHLRSLDLSLNSFRGLDDAFFESVTSATELRTLRLEGNPWQCDQCHAGPLLRWLQDAPDQESGCDEPRVWTCIKCIGPRGVAGVVLSLLPPGDLPACPFTTPSALAVWPTWIEPSLDVMTDEPELPRGQLTRQEDIDIGWSVKKMMREEIYLVIVAGCVLVLLLLALIIVGIVLYNRHSAFYYTYEDDPDKKQKLMRFKESKNNNSTPTKMPAKGQLDATIATIDEMTDIDGSQEVLEEGQNHAPNHSPAIVSNHSPAIVQNHTPNHTQAINHIHEETHTPDISHNHTPPPSHTQSQNIPLENRPSSPTL</sequence>
<keyword evidence="9" id="KW-1185">Reference proteome</keyword>
<name>A0AAW0XK98_CHEQU</name>
<dbReference type="Proteomes" id="UP001445076">
    <property type="component" value="Unassembled WGS sequence"/>
</dbReference>
<keyword evidence="3" id="KW-0677">Repeat</keyword>
<gene>
    <name evidence="8" type="ORF">OTU49_003081</name>
</gene>
<dbReference type="Gene3D" id="3.80.10.10">
    <property type="entry name" value="Ribonuclease Inhibitor"/>
    <property type="match status" value="3"/>
</dbReference>
<keyword evidence="1" id="KW-0433">Leucine-rich repeat</keyword>
<dbReference type="InterPro" id="IPR003591">
    <property type="entry name" value="Leu-rich_rpt_typical-subtyp"/>
</dbReference>
<evidence type="ECO:0000256" key="6">
    <source>
        <dbReference type="SAM" id="SignalP"/>
    </source>
</evidence>
<dbReference type="EMBL" id="JARKIK010000034">
    <property type="protein sequence ID" value="KAK8740176.1"/>
    <property type="molecule type" value="Genomic_DNA"/>
</dbReference>
<feature type="compositionally biased region" description="Polar residues" evidence="4">
    <location>
        <begin position="678"/>
        <end position="702"/>
    </location>
</feature>
<evidence type="ECO:0000256" key="4">
    <source>
        <dbReference type="SAM" id="MobiDB-lite"/>
    </source>
</evidence>
<dbReference type="SMART" id="SM00369">
    <property type="entry name" value="LRR_TYP"/>
    <property type="match status" value="12"/>
</dbReference>
<evidence type="ECO:0000256" key="5">
    <source>
        <dbReference type="SAM" id="Phobius"/>
    </source>
</evidence>
<dbReference type="InterPro" id="IPR000483">
    <property type="entry name" value="Cys-rich_flank_reg_C"/>
</dbReference>
<accession>A0AAW0XK98</accession>
<evidence type="ECO:0000256" key="2">
    <source>
        <dbReference type="ARBA" id="ARBA00022729"/>
    </source>
</evidence>
<dbReference type="PROSITE" id="PS51450">
    <property type="entry name" value="LRR"/>
    <property type="match status" value="4"/>
</dbReference>